<keyword evidence="1" id="KW-0574">Periplasm</keyword>
<keyword evidence="1" id="KW-0131">Cell cycle</keyword>
<dbReference type="GO" id="GO:0030288">
    <property type="term" value="C:outer membrane-bounded periplasmic space"/>
    <property type="evidence" value="ECO:0007669"/>
    <property type="project" value="UniProtKB-UniRule"/>
</dbReference>
<keyword evidence="1" id="KW-0132">Cell division</keyword>
<dbReference type="InterPro" id="IPR011990">
    <property type="entry name" value="TPR-like_helical_dom_sf"/>
</dbReference>
<feature type="compositionally biased region" description="Low complexity" evidence="2">
    <location>
        <begin position="40"/>
        <end position="88"/>
    </location>
</feature>
<dbReference type="InterPro" id="IPR032519">
    <property type="entry name" value="YbgF_tri"/>
</dbReference>
<dbReference type="NCBIfam" id="TIGR02795">
    <property type="entry name" value="tol_pal_ybgF"/>
    <property type="match status" value="1"/>
</dbReference>
<dbReference type="SUPFAM" id="SSF48452">
    <property type="entry name" value="TPR-like"/>
    <property type="match status" value="1"/>
</dbReference>
<accession>A0A919CLI8</accession>
<name>A0A919CLI8_9GAMM</name>
<reference evidence="4" key="1">
    <citation type="journal article" date="2014" name="Int. J. Syst. Evol. Microbiol.">
        <title>Complete genome sequence of Corynebacterium casei LMG S-19264T (=DSM 44701T), isolated from a smear-ripened cheese.</title>
        <authorList>
            <consortium name="US DOE Joint Genome Institute (JGI-PGF)"/>
            <person name="Walter F."/>
            <person name="Albersmeier A."/>
            <person name="Kalinowski J."/>
            <person name="Ruckert C."/>
        </authorList>
    </citation>
    <scope>NUCLEOTIDE SEQUENCE</scope>
    <source>
        <strain evidence="4">KCTC 23430</strain>
    </source>
</reference>
<dbReference type="AlphaFoldDB" id="A0A919CLI8"/>
<feature type="compositionally biased region" description="Polar residues" evidence="2">
    <location>
        <begin position="102"/>
        <end position="111"/>
    </location>
</feature>
<dbReference type="Gene3D" id="1.20.5.110">
    <property type="match status" value="1"/>
</dbReference>
<evidence type="ECO:0000313" key="4">
    <source>
        <dbReference type="EMBL" id="GHD36993.1"/>
    </source>
</evidence>
<dbReference type="Gene3D" id="1.25.40.10">
    <property type="entry name" value="Tetratricopeptide repeat domain"/>
    <property type="match status" value="1"/>
</dbReference>
<proteinExistence type="inferred from homology"/>
<keyword evidence="5" id="KW-1185">Reference proteome</keyword>
<dbReference type="RefSeq" id="WP_189478211.1">
    <property type="nucleotide sequence ID" value="NZ_BMYM01000002.1"/>
</dbReference>
<comment type="similarity">
    <text evidence="1">Belongs to the CpoB family.</text>
</comment>
<dbReference type="HAMAP" id="MF_02066">
    <property type="entry name" value="CpoB"/>
    <property type="match status" value="1"/>
</dbReference>
<keyword evidence="1" id="KW-0732">Signal</keyword>
<dbReference type="Pfam" id="PF13174">
    <property type="entry name" value="TPR_6"/>
    <property type="match status" value="1"/>
</dbReference>
<organism evidence="4 5">
    <name type="scientific">Parahalioglobus pacificus</name>
    <dbReference type="NCBI Taxonomy" id="930806"/>
    <lineage>
        <taxon>Bacteria</taxon>
        <taxon>Pseudomonadati</taxon>
        <taxon>Pseudomonadota</taxon>
        <taxon>Gammaproteobacteria</taxon>
        <taxon>Cellvibrionales</taxon>
        <taxon>Halieaceae</taxon>
        <taxon>Parahalioglobus</taxon>
    </lineage>
</organism>
<dbReference type="GO" id="GO:0043093">
    <property type="term" value="P:FtsZ-dependent cytokinesis"/>
    <property type="evidence" value="ECO:0007669"/>
    <property type="project" value="UniProtKB-UniRule"/>
</dbReference>
<evidence type="ECO:0000256" key="2">
    <source>
        <dbReference type="SAM" id="MobiDB-lite"/>
    </source>
</evidence>
<dbReference type="Proteomes" id="UP000644693">
    <property type="component" value="Unassembled WGS sequence"/>
</dbReference>
<dbReference type="InterPro" id="IPR014162">
    <property type="entry name" value="CpoB_C"/>
</dbReference>
<feature type="region of interest" description="Disordered" evidence="2">
    <location>
        <begin position="39"/>
        <end position="118"/>
    </location>
</feature>
<sequence precursor="true">MRIAKLFAASGLALLAGPFCLSALAQSYVDVEAERAAAKQQAPSTSSTPSTTAPQESTGVRSYGIGNAPAATGTTGTGTQSSAYTGSSLPPTTGMAPISGTVAPTVSQPANTAPAPIAGQGQSAGNLLYQVQQLQQEVMRLNGIVEEQAFELRTLKQQSLERYVDIDKRLSALSGGAPVTGAASGTSAAAGASSTAAVGGASSGAPAQPGEADAYRAAYALVRGQQFDQAVDAFRQFLENYPAGKFAANAHYWLGELYLVITPPDPESARQSFTLLIDQYPDNSKVPDALYKLGRVHFMKGNSQRSREFLNRVIAEYGDSSAAKLAQEFLDQNF</sequence>
<evidence type="ECO:0000313" key="5">
    <source>
        <dbReference type="Proteomes" id="UP000644693"/>
    </source>
</evidence>
<protein>
    <recommendedName>
        <fullName evidence="1">Cell division coordinator CpoB</fullName>
    </recommendedName>
</protein>
<reference evidence="4" key="2">
    <citation type="submission" date="2020-09" db="EMBL/GenBank/DDBJ databases">
        <authorList>
            <person name="Sun Q."/>
            <person name="Kim S."/>
        </authorList>
    </citation>
    <scope>NUCLEOTIDE SEQUENCE</scope>
    <source>
        <strain evidence="4">KCTC 23430</strain>
    </source>
</reference>
<dbReference type="GO" id="GO:0070206">
    <property type="term" value="P:protein trimerization"/>
    <property type="evidence" value="ECO:0007669"/>
    <property type="project" value="InterPro"/>
</dbReference>
<dbReference type="Pfam" id="PF13432">
    <property type="entry name" value="TPR_16"/>
    <property type="match status" value="1"/>
</dbReference>
<comment type="function">
    <text evidence="1">Mediates coordination of peptidoglycan synthesis and outer membrane constriction during cell division.</text>
</comment>
<dbReference type="InterPro" id="IPR034706">
    <property type="entry name" value="CpoB"/>
</dbReference>
<feature type="domain" description="YbgF trimerisation" evidence="3">
    <location>
        <begin position="120"/>
        <end position="178"/>
    </location>
</feature>
<feature type="signal peptide" evidence="1">
    <location>
        <begin position="1"/>
        <end position="25"/>
    </location>
</feature>
<dbReference type="EMBL" id="BMYM01000002">
    <property type="protein sequence ID" value="GHD36993.1"/>
    <property type="molecule type" value="Genomic_DNA"/>
</dbReference>
<comment type="subcellular location">
    <subcellularLocation>
        <location evidence="1">Periplasm</location>
    </subcellularLocation>
</comment>
<gene>
    <name evidence="1" type="primary">cpoB</name>
    <name evidence="4" type="ORF">GCM10007053_26050</name>
</gene>
<evidence type="ECO:0000259" key="3">
    <source>
        <dbReference type="Pfam" id="PF16331"/>
    </source>
</evidence>
<dbReference type="Pfam" id="PF16331">
    <property type="entry name" value="TolA_bind_tri"/>
    <property type="match status" value="1"/>
</dbReference>
<comment type="caution">
    <text evidence="4">The sequence shown here is derived from an EMBL/GenBank/DDBJ whole genome shotgun (WGS) entry which is preliminary data.</text>
</comment>
<dbReference type="InterPro" id="IPR019734">
    <property type="entry name" value="TPR_rpt"/>
</dbReference>
<feature type="chain" id="PRO_5038201393" description="Cell division coordinator CpoB" evidence="1">
    <location>
        <begin position="26"/>
        <end position="334"/>
    </location>
</feature>
<evidence type="ECO:0000256" key="1">
    <source>
        <dbReference type="HAMAP-Rule" id="MF_02066"/>
    </source>
</evidence>